<evidence type="ECO:0000259" key="4">
    <source>
        <dbReference type="PROSITE" id="PS50173"/>
    </source>
</evidence>
<dbReference type="Gene3D" id="1.10.150.20">
    <property type="entry name" value="5' to 3' exonuclease, C-terminal subdomain"/>
    <property type="match status" value="1"/>
</dbReference>
<dbReference type="GO" id="GO:0003887">
    <property type="term" value="F:DNA-directed DNA polymerase activity"/>
    <property type="evidence" value="ECO:0007669"/>
    <property type="project" value="InterPro"/>
</dbReference>
<dbReference type="Pfam" id="PF00817">
    <property type="entry name" value="IMS"/>
    <property type="match status" value="1"/>
</dbReference>
<dbReference type="InterPro" id="IPR025527">
    <property type="entry name" value="HUWE1/Rev1_UBM"/>
</dbReference>
<protein>
    <submittedName>
        <fullName evidence="5">DNA polymerase iota</fullName>
    </submittedName>
</protein>
<feature type="region of interest" description="Disordered" evidence="3">
    <location>
        <begin position="575"/>
        <end position="675"/>
    </location>
</feature>
<keyword evidence="6" id="KW-1185">Reference proteome</keyword>
<dbReference type="PANTHER" id="PTHR46404">
    <property type="entry name" value="DNA POLYMERASE IOTA"/>
    <property type="match status" value="1"/>
</dbReference>
<dbReference type="FunFam" id="3.30.1490.100:FF:000003">
    <property type="entry name" value="Polymerase (DNA directed) iota"/>
    <property type="match status" value="1"/>
</dbReference>
<feature type="compositionally biased region" description="Basic and acidic residues" evidence="3">
    <location>
        <begin position="702"/>
        <end position="714"/>
    </location>
</feature>
<feature type="compositionally biased region" description="Polar residues" evidence="3">
    <location>
        <begin position="590"/>
        <end position="600"/>
    </location>
</feature>
<dbReference type="Gene3D" id="6.10.250.1630">
    <property type="match status" value="2"/>
</dbReference>
<dbReference type="AlphaFoldDB" id="A0AA47MN28"/>
<dbReference type="FunFam" id="3.30.70.270:FF:000013">
    <property type="entry name" value="Polymerase (DNA directed) iota"/>
    <property type="match status" value="1"/>
</dbReference>
<dbReference type="PROSITE" id="PS50173">
    <property type="entry name" value="UMUC"/>
    <property type="match status" value="1"/>
</dbReference>
<dbReference type="FunFam" id="3.40.1170.60:FF:000006">
    <property type="entry name" value="DNA polymerase iota"/>
    <property type="match status" value="1"/>
</dbReference>
<evidence type="ECO:0000256" key="2">
    <source>
        <dbReference type="ARBA" id="ARBA00022679"/>
    </source>
</evidence>
<feature type="region of interest" description="Disordered" evidence="3">
    <location>
        <begin position="504"/>
        <end position="526"/>
    </location>
</feature>
<evidence type="ECO:0000313" key="5">
    <source>
        <dbReference type="EMBL" id="KAK0143453.1"/>
    </source>
</evidence>
<dbReference type="PANTHER" id="PTHR46404:SF1">
    <property type="entry name" value="DNA POLYMERASE IOTA"/>
    <property type="match status" value="1"/>
</dbReference>
<dbReference type="Proteomes" id="UP001174136">
    <property type="component" value="Unassembled WGS sequence"/>
</dbReference>
<feature type="domain" description="UmuC" evidence="4">
    <location>
        <begin position="46"/>
        <end position="252"/>
    </location>
</feature>
<dbReference type="Pfam" id="PF14377">
    <property type="entry name" value="UBM"/>
    <property type="match status" value="2"/>
</dbReference>
<evidence type="ECO:0000256" key="3">
    <source>
        <dbReference type="SAM" id="MobiDB-lite"/>
    </source>
</evidence>
<proteinExistence type="predicted"/>
<dbReference type="GO" id="GO:0006281">
    <property type="term" value="P:DNA repair"/>
    <property type="evidence" value="ECO:0007669"/>
    <property type="project" value="InterPro"/>
</dbReference>
<reference evidence="5" key="1">
    <citation type="journal article" date="2023" name="Front. Mar. Sci.">
        <title>A new Merluccius polli reference genome to investigate the effects of global change in West African waters.</title>
        <authorList>
            <person name="Mateo J.L."/>
            <person name="Blanco-Fernandez C."/>
            <person name="Garcia-Vazquez E."/>
            <person name="Machado-Schiaffino G."/>
        </authorList>
    </citation>
    <scope>NUCLEOTIDE SEQUENCE</scope>
    <source>
        <strain evidence="5">C29</strain>
        <tissue evidence="5">Fin</tissue>
    </source>
</reference>
<evidence type="ECO:0000256" key="1">
    <source>
        <dbReference type="ARBA" id="ARBA00022634"/>
    </source>
</evidence>
<keyword evidence="2" id="KW-0808">Transferase</keyword>
<evidence type="ECO:0000313" key="6">
    <source>
        <dbReference type="Proteomes" id="UP001174136"/>
    </source>
</evidence>
<keyword evidence="1" id="KW-0237">DNA synthesis</keyword>
<dbReference type="EMBL" id="JAOPHQ010003414">
    <property type="protein sequence ID" value="KAK0143453.1"/>
    <property type="molecule type" value="Genomic_DNA"/>
</dbReference>
<dbReference type="InterPro" id="IPR001126">
    <property type="entry name" value="UmuC"/>
</dbReference>
<sequence>MENSDDNSDEENEWTTGFTDVTLESHPAAVHGTGSNRQPTPTHRVILHLDLDCFYAQVEMIRNPALRSVPLGIQQKYMIVTCNYVAREQGVTKLMSVVEAQQRCPQLVLLRGEDLTQYRDMSYRVTELLTSYCPLVERLGFDENYVDVTEMVERRLTQTNCFSFQGHVYNRSGTNAGDHQRLALGSHIAAELRAAMDSTLGLTGCAGVATSKLLAKLVSGTFKPNQQTTLLPEDVDDIMGQLGGLRRVPGVGHQTSKRLQALGLVSVQDLQLFPLADLVKEFGAPTAQRLKNLSLGIDTSPVTPTGAPQSLSDEDSFKKISTAKEVLEKTQDLLNSLVERYSADNKWFSRESRQCPVPHHIGQKIISGSSDAPAHLVTIAMKLFHKMVEGSTAFHLTLLNVCFTNLPPRVPTATGKGAITSFFTHGTSPRNSLIMSQTQEQPSGGPGHVCGSEDVERSAQSVMTQHHFLMTTPAESTSGSETDQHALAATKSVVSSVTRGRQGVTCSTQAQAEHDSTSGGGPLFDFRLPPNVDPEVFRELPEDIQRELLSPAFPRAPPASCVSVSGDVPARRPLCFGSDEYPAPHPPASQLPSGSPSDSHQLPGRGDSPADVRSCDTLPLTVSDDGQLPPGTAGLAPEKNGAVAADARRAAGGGRQAPSSGHGVPGDVDPTVFSELPPDVQRELMAAWRQQKPVSKVPSSVKPERKPFGKDKKAAAKGGQQNNLYKYFKPG</sequence>
<accession>A0AA47MN28</accession>
<dbReference type="Pfam" id="PF21999">
    <property type="entry name" value="IMS_HHH_1"/>
    <property type="match status" value="1"/>
</dbReference>
<dbReference type="InterPro" id="IPR053848">
    <property type="entry name" value="IMS_HHH_1"/>
</dbReference>
<gene>
    <name evidence="5" type="primary">POLI</name>
    <name evidence="5" type="ORF">N1851_018428</name>
</gene>
<dbReference type="GO" id="GO:0019985">
    <property type="term" value="P:translesion synthesis"/>
    <property type="evidence" value="ECO:0007669"/>
    <property type="project" value="TreeGrafter"/>
</dbReference>
<dbReference type="SUPFAM" id="SSF100879">
    <property type="entry name" value="Lesion bypass DNA polymerase (Y-family), little finger domain"/>
    <property type="match status" value="1"/>
</dbReference>
<dbReference type="InterPro" id="IPR043128">
    <property type="entry name" value="Rev_trsase/Diguanyl_cyclase"/>
</dbReference>
<feature type="region of interest" description="Disordered" evidence="3">
    <location>
        <begin position="689"/>
        <end position="731"/>
    </location>
</feature>
<dbReference type="SUPFAM" id="SSF56672">
    <property type="entry name" value="DNA/RNA polymerases"/>
    <property type="match status" value="1"/>
</dbReference>
<dbReference type="InterPro" id="IPR036775">
    <property type="entry name" value="DNA_pol_Y-fam_lit_finger_sf"/>
</dbReference>
<dbReference type="GO" id="GO:0003684">
    <property type="term" value="F:damaged DNA binding"/>
    <property type="evidence" value="ECO:0007669"/>
    <property type="project" value="InterPro"/>
</dbReference>
<dbReference type="InterPro" id="IPR043502">
    <property type="entry name" value="DNA/RNA_pol_sf"/>
</dbReference>
<name>A0AA47MN28_MERPO</name>
<comment type="caution">
    <text evidence="5">The sequence shown here is derived from an EMBL/GenBank/DDBJ whole genome shotgun (WGS) entry which is preliminary data.</text>
</comment>
<dbReference type="Gene3D" id="3.30.70.270">
    <property type="match status" value="1"/>
</dbReference>
<dbReference type="Gene3D" id="3.40.1170.60">
    <property type="match status" value="1"/>
</dbReference>
<dbReference type="Gene3D" id="3.30.1490.100">
    <property type="entry name" value="DNA polymerase, Y-family, little finger domain"/>
    <property type="match status" value="2"/>
</dbReference>
<feature type="compositionally biased region" description="Low complexity" evidence="3">
    <location>
        <begin position="692"/>
        <end position="701"/>
    </location>
</feature>
<organism evidence="5 6">
    <name type="scientific">Merluccius polli</name>
    <name type="common">Benguela hake</name>
    <name type="synonym">Merluccius cadenati</name>
    <dbReference type="NCBI Taxonomy" id="89951"/>
    <lineage>
        <taxon>Eukaryota</taxon>
        <taxon>Metazoa</taxon>
        <taxon>Chordata</taxon>
        <taxon>Craniata</taxon>
        <taxon>Vertebrata</taxon>
        <taxon>Euteleostomi</taxon>
        <taxon>Actinopterygii</taxon>
        <taxon>Neopterygii</taxon>
        <taxon>Teleostei</taxon>
        <taxon>Neoteleostei</taxon>
        <taxon>Acanthomorphata</taxon>
        <taxon>Zeiogadaria</taxon>
        <taxon>Gadariae</taxon>
        <taxon>Gadiformes</taxon>
        <taxon>Gadoidei</taxon>
        <taxon>Merlucciidae</taxon>
        <taxon>Merluccius</taxon>
    </lineage>
</organism>